<evidence type="ECO:0000313" key="2">
    <source>
        <dbReference type="EMBL" id="GLC88396.1"/>
    </source>
</evidence>
<comment type="caution">
    <text evidence="2">The sequence shown here is derived from an EMBL/GenBank/DDBJ whole genome shotgun (WGS) entry which is preliminary data.</text>
</comment>
<sequence length="326" mass="38292">MSKKKQRVIQHDNVVVFPGTIQMLLREGHRLAENYQYEEAIQYFEKAFLYEAGDEQALSAYAYALYETKAYDKAKNICEQLLMNTTMYVEVMELYITICMQQKEYYQVEELITILLEERVLPATQIEKFERLRKLNREIADNLQKKEEAQQLEAERLEGLATFSSLPLHEQVHLLHRLATSNVRPFQKMLKQIIERSETHPFIQSMALLLLVEQEVSIDITLTKFQHTATVNPIHLALPHQLPQFQEIQHMIVKQLEQDPSTLEMVQSLVARHAITAYPFEWCSFEPDDVAYSYIDYVQMMLGKVQEMDYDIIEFLQMLDSLSELS</sequence>
<dbReference type="Pfam" id="PF14559">
    <property type="entry name" value="TPR_19"/>
    <property type="match status" value="1"/>
</dbReference>
<keyword evidence="1" id="KW-0175">Coiled coil</keyword>
<feature type="coiled-coil region" evidence="1">
    <location>
        <begin position="129"/>
        <end position="160"/>
    </location>
</feature>
<evidence type="ECO:0000256" key="1">
    <source>
        <dbReference type="SAM" id="Coils"/>
    </source>
</evidence>
<protein>
    <recommendedName>
        <fullName evidence="4">Tetratricopeptide repeat protein</fullName>
    </recommendedName>
</protein>
<reference evidence="2" key="1">
    <citation type="submission" date="2022-08" db="EMBL/GenBank/DDBJ databases">
        <title>Draft genome sequence of Lysinibacillus sp. strain KH24.</title>
        <authorList>
            <person name="Kanbe H."/>
            <person name="Itoh H."/>
        </authorList>
    </citation>
    <scope>NUCLEOTIDE SEQUENCE</scope>
    <source>
        <strain evidence="2">KH24</strain>
    </source>
</reference>
<dbReference type="Proteomes" id="UP001065593">
    <property type="component" value="Unassembled WGS sequence"/>
</dbReference>
<evidence type="ECO:0008006" key="4">
    <source>
        <dbReference type="Google" id="ProtNLM"/>
    </source>
</evidence>
<evidence type="ECO:0000313" key="3">
    <source>
        <dbReference type="Proteomes" id="UP001065593"/>
    </source>
</evidence>
<dbReference type="Gene3D" id="1.25.40.10">
    <property type="entry name" value="Tetratricopeptide repeat domain"/>
    <property type="match status" value="1"/>
</dbReference>
<dbReference type="EMBL" id="BRZA01000002">
    <property type="protein sequence ID" value="GLC88396.1"/>
    <property type="molecule type" value="Genomic_DNA"/>
</dbReference>
<dbReference type="SUPFAM" id="SSF116965">
    <property type="entry name" value="Hypothetical protein MPN330"/>
    <property type="match status" value="1"/>
</dbReference>
<name>A0ABQ5NJ46_9BACI</name>
<gene>
    <name evidence="2" type="ORF">LYSBPC_15230</name>
</gene>
<keyword evidence="3" id="KW-1185">Reference proteome</keyword>
<proteinExistence type="predicted"/>
<dbReference type="SUPFAM" id="SSF48452">
    <property type="entry name" value="TPR-like"/>
    <property type="match status" value="1"/>
</dbReference>
<dbReference type="InterPro" id="IPR011990">
    <property type="entry name" value="TPR-like_helical_dom_sf"/>
</dbReference>
<dbReference type="RefSeq" id="WP_264988160.1">
    <property type="nucleotide sequence ID" value="NZ_BRZA01000002.1"/>
</dbReference>
<accession>A0ABQ5NJ46</accession>
<organism evidence="2 3">
    <name type="scientific">Lysinibacillus piscis</name>
    <dbReference type="NCBI Taxonomy" id="2518931"/>
    <lineage>
        <taxon>Bacteria</taxon>
        <taxon>Bacillati</taxon>
        <taxon>Bacillota</taxon>
        <taxon>Bacilli</taxon>
        <taxon>Bacillales</taxon>
        <taxon>Bacillaceae</taxon>
        <taxon>Lysinibacillus</taxon>
    </lineage>
</organism>